<name>A0A814IC34_ADIRI</name>
<keyword evidence="2" id="KW-1185">Reference proteome</keyword>
<dbReference type="AlphaFoldDB" id="A0A814IC34"/>
<evidence type="ECO:0000313" key="2">
    <source>
        <dbReference type="Proteomes" id="UP000663828"/>
    </source>
</evidence>
<proteinExistence type="predicted"/>
<dbReference type="EMBL" id="CAJNOR010000852">
    <property type="protein sequence ID" value="CAF1021498.1"/>
    <property type="molecule type" value="Genomic_DNA"/>
</dbReference>
<reference evidence="1" key="1">
    <citation type="submission" date="2021-02" db="EMBL/GenBank/DDBJ databases">
        <authorList>
            <person name="Nowell W R."/>
        </authorList>
    </citation>
    <scope>NUCLEOTIDE SEQUENCE</scope>
</reference>
<feature type="non-terminal residue" evidence="1">
    <location>
        <position position="1"/>
    </location>
</feature>
<comment type="caution">
    <text evidence="1">The sequence shown here is derived from an EMBL/GenBank/DDBJ whole genome shotgun (WGS) entry which is preliminary data.</text>
</comment>
<sequence length="52" mass="5733">CFLDFEGEERAHRVVLGTSVGLIGAYAETNPLQKMSNPARRSPTVTHATIYQ</sequence>
<evidence type="ECO:0000313" key="1">
    <source>
        <dbReference type="EMBL" id="CAF1021498.1"/>
    </source>
</evidence>
<protein>
    <submittedName>
        <fullName evidence="1">Uncharacterized protein</fullName>
    </submittedName>
</protein>
<organism evidence="1 2">
    <name type="scientific">Adineta ricciae</name>
    <name type="common">Rotifer</name>
    <dbReference type="NCBI Taxonomy" id="249248"/>
    <lineage>
        <taxon>Eukaryota</taxon>
        <taxon>Metazoa</taxon>
        <taxon>Spiralia</taxon>
        <taxon>Gnathifera</taxon>
        <taxon>Rotifera</taxon>
        <taxon>Eurotatoria</taxon>
        <taxon>Bdelloidea</taxon>
        <taxon>Adinetida</taxon>
        <taxon>Adinetidae</taxon>
        <taxon>Adineta</taxon>
    </lineage>
</organism>
<accession>A0A814IC34</accession>
<gene>
    <name evidence="1" type="ORF">XAT740_LOCUS14257</name>
</gene>
<dbReference type="Proteomes" id="UP000663828">
    <property type="component" value="Unassembled WGS sequence"/>
</dbReference>